<evidence type="ECO:0000313" key="11">
    <source>
        <dbReference type="EMBL" id="PQO34114.1"/>
    </source>
</evidence>
<feature type="transmembrane region" description="Helical" evidence="9">
    <location>
        <begin position="497"/>
        <end position="515"/>
    </location>
</feature>
<feature type="compositionally biased region" description="Low complexity" evidence="8">
    <location>
        <begin position="57"/>
        <end position="72"/>
    </location>
</feature>
<dbReference type="Proteomes" id="UP000238322">
    <property type="component" value="Unassembled WGS sequence"/>
</dbReference>
<comment type="subcellular location">
    <subcellularLocation>
        <location evidence="1">Cell membrane</location>
        <topology evidence="1">Multi-pass membrane protein</topology>
    </subcellularLocation>
</comment>
<evidence type="ECO:0000313" key="12">
    <source>
        <dbReference type="Proteomes" id="UP000238322"/>
    </source>
</evidence>
<sequence>MIANRLLKPWRIFAGSLLVMGLICVVVAAQDGAEPDQPQADEPPMAAEQPADEKPAGEQAASSPEEASTPAADNSFPPPVDITDVETPDWMKRVDNGFGQVVSILKATLFYTVFPDEQQYAQENYVLYYWRSEGTDDPFKIAENSKARKPADMPDEATLNEVSAWVETGKAAGSGDPDKPYRQGKLTYVDREGVKKTRSVEYVKYVINDSTKYVLDKDGDQAIYKPLRKVRSALSTDKDEWKTPEQIREMALAGEMAIDFKANGQETPYIFTEYIGGVPLVVIWLSGGAILFTLYFGLVNFWGVPHAINVVRGTYDNPNEPGEVTHFQALASALSATVGLGNIAGVTIAMTDGGPGAFFWMILCGFFGMTSKFVECTLGQMYREVKPDGTILGGPMQYLVNSFEQFGLRPVGVFFSIVFAIMCVMASFGGGNMFQGNQAASQVLSMVPNTDKDQLKTVQAELKTAAAEEDFDRLPALQTRRKELLGKINSFENQFKIGFGIIMAALVGLVIIGGIKRIGATAGKIVPAMCLMYILACLWIICTHYNEIPGLVSTIFTQAFNPDAVRGGLIGVIVIGVRRAAFSNEAGVGSAAIAHSAAKTDEPVREGFVALLEPFIDTIVVCSMTALVILITGAWDSKELVHENGMAGVELTSAAFSAEISWFPYILTLAVVLFAFSTIISWSYYGERCWERLFGARAVFLYKIIFVIAVFLGPIFSLNNVLDFSDFMILSMAFPNILGCLLLAPTVKRAVTEYWRKLKAGEFNISH</sequence>
<feature type="transmembrane region" description="Helical" evidence="9">
    <location>
        <begin position="406"/>
        <end position="428"/>
    </location>
</feature>
<evidence type="ECO:0000256" key="1">
    <source>
        <dbReference type="ARBA" id="ARBA00004651"/>
    </source>
</evidence>
<keyword evidence="10" id="KW-0732">Signal</keyword>
<feature type="region of interest" description="Disordered" evidence="8">
    <location>
        <begin position="34"/>
        <end position="84"/>
    </location>
</feature>
<comment type="similarity">
    <text evidence="2">Belongs to the alanine or glycine:cation symporter (AGCS) (TC 2.A.25) family.</text>
</comment>
<feature type="transmembrane region" description="Helical" evidence="9">
    <location>
        <begin position="521"/>
        <end position="541"/>
    </location>
</feature>
<comment type="caution">
    <text evidence="11">The sequence shown here is derived from an EMBL/GenBank/DDBJ whole genome shotgun (WGS) entry which is preliminary data.</text>
</comment>
<dbReference type="GO" id="GO:0005283">
    <property type="term" value="F:amino acid:sodium symporter activity"/>
    <property type="evidence" value="ECO:0007669"/>
    <property type="project" value="InterPro"/>
</dbReference>
<evidence type="ECO:0000256" key="2">
    <source>
        <dbReference type="ARBA" id="ARBA00009261"/>
    </source>
</evidence>
<dbReference type="Pfam" id="PF01235">
    <property type="entry name" value="Na_Ala_symp"/>
    <property type="match status" value="1"/>
</dbReference>
<evidence type="ECO:0000256" key="4">
    <source>
        <dbReference type="ARBA" id="ARBA00022475"/>
    </source>
</evidence>
<feature type="transmembrane region" description="Helical" evidence="9">
    <location>
        <begin position="615"/>
        <end position="635"/>
    </location>
</feature>
<evidence type="ECO:0000256" key="9">
    <source>
        <dbReference type="SAM" id="Phobius"/>
    </source>
</evidence>
<feature type="chain" id="PRO_5015424828" description="Alanine glycine permease" evidence="10">
    <location>
        <begin position="29"/>
        <end position="767"/>
    </location>
</feature>
<organism evidence="11 12">
    <name type="scientific">Blastopirellula marina</name>
    <dbReference type="NCBI Taxonomy" id="124"/>
    <lineage>
        <taxon>Bacteria</taxon>
        <taxon>Pseudomonadati</taxon>
        <taxon>Planctomycetota</taxon>
        <taxon>Planctomycetia</taxon>
        <taxon>Pirellulales</taxon>
        <taxon>Pirellulaceae</taxon>
        <taxon>Blastopirellula</taxon>
    </lineage>
</organism>
<dbReference type="OrthoDB" id="9804874at2"/>
<name>A0A2S8FQJ7_9BACT</name>
<feature type="transmembrane region" description="Helical" evidence="9">
    <location>
        <begin position="357"/>
        <end position="374"/>
    </location>
</feature>
<evidence type="ECO:0008006" key="13">
    <source>
        <dbReference type="Google" id="ProtNLM"/>
    </source>
</evidence>
<evidence type="ECO:0000256" key="5">
    <source>
        <dbReference type="ARBA" id="ARBA00022692"/>
    </source>
</evidence>
<dbReference type="GO" id="GO:0005886">
    <property type="term" value="C:plasma membrane"/>
    <property type="evidence" value="ECO:0007669"/>
    <property type="project" value="UniProtKB-SubCell"/>
</dbReference>
<feature type="signal peptide" evidence="10">
    <location>
        <begin position="1"/>
        <end position="28"/>
    </location>
</feature>
<evidence type="ECO:0000256" key="8">
    <source>
        <dbReference type="SAM" id="MobiDB-lite"/>
    </source>
</evidence>
<dbReference type="PRINTS" id="PR00175">
    <property type="entry name" value="NAALASMPORT"/>
</dbReference>
<feature type="transmembrane region" description="Helical" evidence="9">
    <location>
        <begin position="662"/>
        <end position="682"/>
    </location>
</feature>
<evidence type="ECO:0000256" key="7">
    <source>
        <dbReference type="ARBA" id="ARBA00023136"/>
    </source>
</evidence>
<keyword evidence="7 9" id="KW-0472">Membrane</keyword>
<keyword evidence="4" id="KW-1003">Cell membrane</keyword>
<dbReference type="Gene3D" id="1.20.1740.10">
    <property type="entry name" value="Amino acid/polyamine transporter I"/>
    <property type="match status" value="1"/>
</dbReference>
<dbReference type="AlphaFoldDB" id="A0A2S8FQJ7"/>
<dbReference type="EMBL" id="PUHY01000010">
    <property type="protein sequence ID" value="PQO34114.1"/>
    <property type="molecule type" value="Genomic_DNA"/>
</dbReference>
<reference evidence="11 12" key="1">
    <citation type="submission" date="2018-02" db="EMBL/GenBank/DDBJ databases">
        <title>Comparative genomes isolates from brazilian mangrove.</title>
        <authorList>
            <person name="Araujo J.E."/>
            <person name="Taketani R.G."/>
            <person name="Silva M.C.P."/>
            <person name="Loureco M.V."/>
            <person name="Andreote F.D."/>
        </authorList>
    </citation>
    <scope>NUCLEOTIDE SEQUENCE [LARGE SCALE GENOMIC DNA]</scope>
    <source>
        <strain evidence="11 12">Hex-1 MGV</strain>
    </source>
</reference>
<dbReference type="InterPro" id="IPR001463">
    <property type="entry name" value="Na/Ala_symport"/>
</dbReference>
<keyword evidence="5 9" id="KW-0812">Transmembrane</keyword>
<keyword evidence="6 9" id="KW-1133">Transmembrane helix</keyword>
<dbReference type="PANTHER" id="PTHR30330:SF3">
    <property type="entry name" value="TRANSCRIPTIONAL REGULATOR, LRP FAMILY"/>
    <property type="match status" value="1"/>
</dbReference>
<gene>
    <name evidence="11" type="ORF">C5Y83_11255</name>
</gene>
<feature type="transmembrane region" description="Helical" evidence="9">
    <location>
        <begin position="727"/>
        <end position="747"/>
    </location>
</feature>
<feature type="transmembrane region" description="Helical" evidence="9">
    <location>
        <begin position="281"/>
        <end position="302"/>
    </location>
</feature>
<keyword evidence="3" id="KW-0813">Transport</keyword>
<protein>
    <recommendedName>
        <fullName evidence="13">Alanine glycine permease</fullName>
    </recommendedName>
</protein>
<evidence type="ECO:0000256" key="3">
    <source>
        <dbReference type="ARBA" id="ARBA00022448"/>
    </source>
</evidence>
<proteinExistence type="inferred from homology"/>
<accession>A0A2S8FQJ7</accession>
<dbReference type="PANTHER" id="PTHR30330">
    <property type="entry name" value="AGSS FAMILY TRANSPORTER, SODIUM-ALANINE"/>
    <property type="match status" value="1"/>
</dbReference>
<evidence type="ECO:0000256" key="6">
    <source>
        <dbReference type="ARBA" id="ARBA00022989"/>
    </source>
</evidence>
<dbReference type="RefSeq" id="WP_105329813.1">
    <property type="nucleotide sequence ID" value="NZ_PUHY01000010.1"/>
</dbReference>
<evidence type="ECO:0000256" key="10">
    <source>
        <dbReference type="SAM" id="SignalP"/>
    </source>
</evidence>
<feature type="transmembrane region" description="Helical" evidence="9">
    <location>
        <begin position="694"/>
        <end position="715"/>
    </location>
</feature>